<feature type="chain" id="PRO_5004549569" evidence="3">
    <location>
        <begin position="19"/>
        <end position="311"/>
    </location>
</feature>
<dbReference type="PANTHER" id="PTHR22835:SF683">
    <property type="entry name" value="OS05G0506800 PROTEIN"/>
    <property type="match status" value="1"/>
</dbReference>
<dbReference type="Proteomes" id="UP000015453">
    <property type="component" value="Unassembled WGS sequence"/>
</dbReference>
<proteinExistence type="inferred from homology"/>
<evidence type="ECO:0000256" key="3">
    <source>
        <dbReference type="SAM" id="SignalP"/>
    </source>
</evidence>
<dbReference type="AlphaFoldDB" id="S8CFQ1"/>
<sequence length="311" mass="33608">MVFILPFLLGLLSLDRQSTRIARPIESIYQFGASKSDTGNGVRISPVPLAAGRLPYGETFPGKPTGRFSDGRLIIDETTKALGLPLLDPYQNRNASFKNGANFAVASATALNRTTLLLHGIVPSSAPSLEIQIGWFAEHLRSICSTPSECGDRLRNSLIFFGEIGGNDINYAIDQGKSFDQIRALTPSIVGIVITGIKQVIAMGASRFIVPGNYPIGCFPSVLIHYAATADNSTTLHDENGCVKLANDVALHHNQLLKSALAALSQEHPDVGIEYLNLYDPLLDVIRSPSENGPFRISYVVVVSSLSLYRL</sequence>
<feature type="signal peptide" evidence="3">
    <location>
        <begin position="1"/>
        <end position="18"/>
    </location>
</feature>
<protein>
    <submittedName>
        <fullName evidence="4">Uncharacterized protein</fullName>
    </submittedName>
</protein>
<evidence type="ECO:0000313" key="4">
    <source>
        <dbReference type="EMBL" id="EPS65730.1"/>
    </source>
</evidence>
<dbReference type="EMBL" id="AUSU01004069">
    <property type="protein sequence ID" value="EPS65730.1"/>
    <property type="molecule type" value="Genomic_DNA"/>
</dbReference>
<dbReference type="Gene3D" id="3.40.50.1110">
    <property type="entry name" value="SGNH hydrolase"/>
    <property type="match status" value="1"/>
</dbReference>
<keyword evidence="2" id="KW-0325">Glycoprotein</keyword>
<dbReference type="GO" id="GO:0016788">
    <property type="term" value="F:hydrolase activity, acting on ester bonds"/>
    <property type="evidence" value="ECO:0007669"/>
    <property type="project" value="InterPro"/>
</dbReference>
<evidence type="ECO:0000256" key="1">
    <source>
        <dbReference type="ARBA" id="ARBA00008668"/>
    </source>
</evidence>
<dbReference type="InterPro" id="IPR001087">
    <property type="entry name" value="GDSL"/>
</dbReference>
<dbReference type="InterPro" id="IPR036514">
    <property type="entry name" value="SGNH_hydro_sf"/>
</dbReference>
<dbReference type="OrthoDB" id="903995at2759"/>
<comment type="similarity">
    <text evidence="1">Belongs to the 'GDSL' lipolytic enzyme family.</text>
</comment>
<gene>
    <name evidence="4" type="ORF">M569_09048</name>
</gene>
<keyword evidence="5" id="KW-1185">Reference proteome</keyword>
<organism evidence="4 5">
    <name type="scientific">Genlisea aurea</name>
    <dbReference type="NCBI Taxonomy" id="192259"/>
    <lineage>
        <taxon>Eukaryota</taxon>
        <taxon>Viridiplantae</taxon>
        <taxon>Streptophyta</taxon>
        <taxon>Embryophyta</taxon>
        <taxon>Tracheophyta</taxon>
        <taxon>Spermatophyta</taxon>
        <taxon>Magnoliopsida</taxon>
        <taxon>eudicotyledons</taxon>
        <taxon>Gunneridae</taxon>
        <taxon>Pentapetalae</taxon>
        <taxon>asterids</taxon>
        <taxon>lamiids</taxon>
        <taxon>Lamiales</taxon>
        <taxon>Lentibulariaceae</taxon>
        <taxon>Genlisea</taxon>
    </lineage>
</organism>
<comment type="caution">
    <text evidence="4">The sequence shown here is derived from an EMBL/GenBank/DDBJ whole genome shotgun (WGS) entry which is preliminary data.</text>
</comment>
<name>S8CFQ1_9LAMI</name>
<keyword evidence="3" id="KW-0732">Signal</keyword>
<dbReference type="PANTHER" id="PTHR22835">
    <property type="entry name" value="ZINC FINGER FYVE DOMAIN CONTAINING PROTEIN"/>
    <property type="match status" value="1"/>
</dbReference>
<evidence type="ECO:0000313" key="5">
    <source>
        <dbReference type="Proteomes" id="UP000015453"/>
    </source>
</evidence>
<reference evidence="4 5" key="1">
    <citation type="journal article" date="2013" name="BMC Genomics">
        <title>The miniature genome of a carnivorous plant Genlisea aurea contains a low number of genes and short non-coding sequences.</title>
        <authorList>
            <person name="Leushkin E.V."/>
            <person name="Sutormin R.A."/>
            <person name="Nabieva E.R."/>
            <person name="Penin A.A."/>
            <person name="Kondrashov A.S."/>
            <person name="Logacheva M.D."/>
        </authorList>
    </citation>
    <scope>NUCLEOTIDE SEQUENCE [LARGE SCALE GENOMIC DNA]</scope>
</reference>
<evidence type="ECO:0000256" key="2">
    <source>
        <dbReference type="ARBA" id="ARBA00023180"/>
    </source>
</evidence>
<dbReference type="Pfam" id="PF00657">
    <property type="entry name" value="Lipase_GDSL"/>
    <property type="match status" value="1"/>
</dbReference>
<accession>S8CFQ1</accession>